<dbReference type="PANTHER" id="PTHR34719">
    <property type="entry name" value="NICKEL-RESPONSIVE REGULATOR"/>
    <property type="match status" value="1"/>
</dbReference>
<feature type="binding site" evidence="6">
    <location>
        <position position="88"/>
    </location>
    <ligand>
        <name>Ni(2+)</name>
        <dbReference type="ChEBI" id="CHEBI:49786"/>
    </ligand>
</feature>
<evidence type="ECO:0000256" key="5">
    <source>
        <dbReference type="ARBA" id="ARBA00023163"/>
    </source>
</evidence>
<dbReference type="InterPro" id="IPR050192">
    <property type="entry name" value="CopG/NikR_regulator"/>
</dbReference>
<accession>A0ABD5P3W7</accession>
<feature type="binding site" evidence="6">
    <location>
        <position position="90"/>
    </location>
    <ligand>
        <name>Ni(2+)</name>
        <dbReference type="ChEBI" id="CHEBI:49786"/>
    </ligand>
</feature>
<sequence length="140" mass="15910">MAVVSVSMPDELIDRLDEFATNHEYTGRSEVVREGVRILITEFENDRLERRPLAGVVSVLYDYGTTSVERRLTRLRHEHEDHVASTAHSHVGDHCMELFVIEGELEDISAFVGTVRSIEDVRTVDYTLLPLDAVDRPETS</sequence>
<dbReference type="Gene3D" id="3.30.70.1150">
    <property type="entry name" value="ACT-like. Chain A, domain 2"/>
    <property type="match status" value="1"/>
</dbReference>
<dbReference type="CDD" id="cd22231">
    <property type="entry name" value="RHH_NikR_HicB-like"/>
    <property type="match status" value="1"/>
</dbReference>
<reference evidence="8 9" key="1">
    <citation type="journal article" date="2014" name="Int. J. Syst. Evol. Microbiol.">
        <title>Complete genome sequence of Corynebacterium casei LMG S-19264T (=DSM 44701T), isolated from a smear-ripened cheese.</title>
        <authorList>
            <consortium name="US DOE Joint Genome Institute (JGI-PGF)"/>
            <person name="Walter F."/>
            <person name="Albersmeier A."/>
            <person name="Kalinowski J."/>
            <person name="Ruckert C."/>
        </authorList>
    </citation>
    <scope>NUCLEOTIDE SEQUENCE [LARGE SCALE GENOMIC DNA]</scope>
    <source>
        <strain evidence="8 9">IBRC-M 10912</strain>
    </source>
</reference>
<keyword evidence="3 6" id="KW-0805">Transcription regulation</keyword>
<dbReference type="PANTHER" id="PTHR34719:SF3">
    <property type="entry name" value="NICKEL-RESPONSIVE REGULATOR-RELATED"/>
    <property type="match status" value="1"/>
</dbReference>
<dbReference type="InterPro" id="IPR027271">
    <property type="entry name" value="Acetolactate_synth/TF_NikR_C"/>
</dbReference>
<dbReference type="SUPFAM" id="SSF55021">
    <property type="entry name" value="ACT-like"/>
    <property type="match status" value="1"/>
</dbReference>
<feature type="domain" description="Transcription factor NikR nickel binding C-terminal" evidence="7">
    <location>
        <begin position="54"/>
        <end position="128"/>
    </location>
</feature>
<dbReference type="GO" id="GO:0003677">
    <property type="term" value="F:DNA binding"/>
    <property type="evidence" value="ECO:0007669"/>
    <property type="project" value="UniProtKB-KW"/>
</dbReference>
<feature type="binding site" evidence="6">
    <location>
        <position position="77"/>
    </location>
    <ligand>
        <name>Ni(2+)</name>
        <dbReference type="ChEBI" id="CHEBI:49786"/>
    </ligand>
</feature>
<dbReference type="GO" id="GO:0003700">
    <property type="term" value="F:DNA-binding transcription factor activity"/>
    <property type="evidence" value="ECO:0007669"/>
    <property type="project" value="UniProtKB-UniRule"/>
</dbReference>
<name>A0ABD5P3W7_9EURY</name>
<dbReference type="EMBL" id="JBHSDJ010000125">
    <property type="protein sequence ID" value="MFC4248626.1"/>
    <property type="molecule type" value="Genomic_DNA"/>
</dbReference>
<dbReference type="RefSeq" id="WP_246973978.1">
    <property type="nucleotide sequence ID" value="NZ_CP095397.1"/>
</dbReference>
<proteinExistence type="inferred from homology"/>
<evidence type="ECO:0000256" key="6">
    <source>
        <dbReference type="HAMAP-Rule" id="MF_00476"/>
    </source>
</evidence>
<keyword evidence="4 6" id="KW-0238">DNA-binding</keyword>
<dbReference type="AlphaFoldDB" id="A0ABD5P3W7"/>
<evidence type="ECO:0000313" key="8">
    <source>
        <dbReference type="EMBL" id="MFC4248626.1"/>
    </source>
</evidence>
<evidence type="ECO:0000259" key="7">
    <source>
        <dbReference type="Pfam" id="PF08753"/>
    </source>
</evidence>
<evidence type="ECO:0000313" key="9">
    <source>
        <dbReference type="Proteomes" id="UP001595821"/>
    </source>
</evidence>
<keyword evidence="1 6" id="KW-0533">Nickel</keyword>
<keyword evidence="2 6" id="KW-0479">Metal-binding</keyword>
<comment type="similarity">
    <text evidence="6">Belongs to the transcriptional regulatory CopG/NikR family.</text>
</comment>
<dbReference type="Proteomes" id="UP001595821">
    <property type="component" value="Unassembled WGS sequence"/>
</dbReference>
<dbReference type="HAMAP" id="MF_00476">
    <property type="entry name" value="NikR"/>
    <property type="match status" value="1"/>
</dbReference>
<evidence type="ECO:0000256" key="2">
    <source>
        <dbReference type="ARBA" id="ARBA00022723"/>
    </source>
</evidence>
<comment type="cofactor">
    <cofactor evidence="6">
        <name>Ni(2+)</name>
        <dbReference type="ChEBI" id="CHEBI:49786"/>
    </cofactor>
    <text evidence="6">Binds 1 nickel ion per subunit.</text>
</comment>
<dbReference type="Gene3D" id="1.10.1220.10">
    <property type="entry name" value="Met repressor-like"/>
    <property type="match status" value="1"/>
</dbReference>
<feature type="binding site" evidence="6">
    <location>
        <position position="95"/>
    </location>
    <ligand>
        <name>Ni(2+)</name>
        <dbReference type="ChEBI" id="CHEBI:49786"/>
    </ligand>
</feature>
<dbReference type="InterPro" id="IPR022988">
    <property type="entry name" value="Ni_resp_reg_NikR"/>
</dbReference>
<organism evidence="8 9">
    <name type="scientific">Natribaculum luteum</name>
    <dbReference type="NCBI Taxonomy" id="1586232"/>
    <lineage>
        <taxon>Archaea</taxon>
        <taxon>Methanobacteriati</taxon>
        <taxon>Methanobacteriota</taxon>
        <taxon>Stenosarchaea group</taxon>
        <taxon>Halobacteria</taxon>
        <taxon>Halobacteriales</taxon>
        <taxon>Natrialbaceae</taxon>
        <taxon>Natribaculum</taxon>
    </lineage>
</organism>
<dbReference type="GeneID" id="71853637"/>
<comment type="function">
    <text evidence="6">Transcriptional regulator.</text>
</comment>
<evidence type="ECO:0000256" key="4">
    <source>
        <dbReference type="ARBA" id="ARBA00023125"/>
    </source>
</evidence>
<gene>
    <name evidence="8" type="ORF">ACFOZ7_17125</name>
</gene>
<dbReference type="InterPro" id="IPR010985">
    <property type="entry name" value="Ribbon_hlx_hlx"/>
</dbReference>
<dbReference type="GO" id="GO:0016151">
    <property type="term" value="F:nickel cation binding"/>
    <property type="evidence" value="ECO:0007669"/>
    <property type="project" value="UniProtKB-UniRule"/>
</dbReference>
<evidence type="ECO:0000256" key="3">
    <source>
        <dbReference type="ARBA" id="ARBA00023015"/>
    </source>
</evidence>
<evidence type="ECO:0000256" key="1">
    <source>
        <dbReference type="ARBA" id="ARBA00022596"/>
    </source>
</evidence>
<dbReference type="SUPFAM" id="SSF47598">
    <property type="entry name" value="Ribbon-helix-helix"/>
    <property type="match status" value="1"/>
</dbReference>
<protein>
    <recommendedName>
        <fullName evidence="6">Putative nickel-responsive regulator</fullName>
    </recommendedName>
</protein>
<comment type="caution">
    <text evidence="8">The sequence shown here is derived from an EMBL/GenBank/DDBJ whole genome shotgun (WGS) entry which is preliminary data.</text>
</comment>
<dbReference type="InterPro" id="IPR045865">
    <property type="entry name" value="ACT-like_dom_sf"/>
</dbReference>
<keyword evidence="5 6" id="KW-0804">Transcription</keyword>
<dbReference type="InterPro" id="IPR013321">
    <property type="entry name" value="Arc_rbn_hlx_hlx"/>
</dbReference>
<dbReference type="Pfam" id="PF08753">
    <property type="entry name" value="NikR_C"/>
    <property type="match status" value="1"/>
</dbReference>
<dbReference type="InterPro" id="IPR014864">
    <property type="entry name" value="TF_NikR_Ni-bd_C"/>
</dbReference>